<dbReference type="Gene3D" id="1.50.40.10">
    <property type="entry name" value="Mitochondrial carrier domain"/>
    <property type="match status" value="1"/>
</dbReference>
<accession>A0A0C3NKW5</accession>
<dbReference type="InterPro" id="IPR018108">
    <property type="entry name" value="MCP_transmembrane"/>
</dbReference>
<keyword evidence="5" id="KW-0677">Repeat</keyword>
<reference evidence="10 11" key="1">
    <citation type="journal article" date="2014" name="PLoS Genet.">
        <title>Analysis of the Phlebiopsis gigantea genome, transcriptome and secretome provides insight into its pioneer colonization strategies of wood.</title>
        <authorList>
            <person name="Hori C."/>
            <person name="Ishida T."/>
            <person name="Igarashi K."/>
            <person name="Samejima M."/>
            <person name="Suzuki H."/>
            <person name="Master E."/>
            <person name="Ferreira P."/>
            <person name="Ruiz-Duenas F.J."/>
            <person name="Held B."/>
            <person name="Canessa P."/>
            <person name="Larrondo L.F."/>
            <person name="Schmoll M."/>
            <person name="Druzhinina I.S."/>
            <person name="Kubicek C.P."/>
            <person name="Gaskell J.A."/>
            <person name="Kersten P."/>
            <person name="St John F."/>
            <person name="Glasner J."/>
            <person name="Sabat G."/>
            <person name="Splinter BonDurant S."/>
            <person name="Syed K."/>
            <person name="Yadav J."/>
            <person name="Mgbeahuruike A.C."/>
            <person name="Kovalchuk A."/>
            <person name="Asiegbu F.O."/>
            <person name="Lackner G."/>
            <person name="Hoffmeister D."/>
            <person name="Rencoret J."/>
            <person name="Gutierrez A."/>
            <person name="Sun H."/>
            <person name="Lindquist E."/>
            <person name="Barry K."/>
            <person name="Riley R."/>
            <person name="Grigoriev I.V."/>
            <person name="Henrissat B."/>
            <person name="Kues U."/>
            <person name="Berka R.M."/>
            <person name="Martinez A.T."/>
            <person name="Covert S.F."/>
            <person name="Blanchette R.A."/>
            <person name="Cullen D."/>
        </authorList>
    </citation>
    <scope>NUCLEOTIDE SEQUENCE [LARGE SCALE GENOMIC DNA]</scope>
    <source>
        <strain evidence="10 11">11061_1 CR5-6</strain>
    </source>
</reference>
<keyword evidence="4 8" id="KW-0812">Transmembrane</keyword>
<dbReference type="InterPro" id="IPR023395">
    <property type="entry name" value="MCP_dom_sf"/>
</dbReference>
<evidence type="ECO:0000256" key="9">
    <source>
        <dbReference type="RuleBase" id="RU000488"/>
    </source>
</evidence>
<evidence type="ECO:0000256" key="6">
    <source>
        <dbReference type="ARBA" id="ARBA00022989"/>
    </source>
</evidence>
<feature type="repeat" description="Solcar" evidence="8">
    <location>
        <begin position="205"/>
        <end position="288"/>
    </location>
</feature>
<evidence type="ECO:0000313" key="11">
    <source>
        <dbReference type="Proteomes" id="UP000053257"/>
    </source>
</evidence>
<evidence type="ECO:0000256" key="4">
    <source>
        <dbReference type="ARBA" id="ARBA00022692"/>
    </source>
</evidence>
<dbReference type="HOGENOM" id="CLU_015166_14_1_1"/>
<gene>
    <name evidence="10" type="ORF">PHLGIDRAFT_128748</name>
</gene>
<evidence type="ECO:0000313" key="10">
    <source>
        <dbReference type="EMBL" id="KIP05669.1"/>
    </source>
</evidence>
<dbReference type="PANTHER" id="PTHR45618">
    <property type="entry name" value="MITOCHONDRIAL DICARBOXYLATE CARRIER-RELATED"/>
    <property type="match status" value="1"/>
</dbReference>
<keyword evidence="6" id="KW-1133">Transmembrane helix</keyword>
<comment type="subcellular location">
    <subcellularLocation>
        <location evidence="1">Membrane</location>
        <topology evidence="1">Multi-pass membrane protein</topology>
    </subcellularLocation>
</comment>
<keyword evidence="3 9" id="KW-0813">Transport</keyword>
<dbReference type="Pfam" id="PF00153">
    <property type="entry name" value="Mito_carr"/>
    <property type="match status" value="3"/>
</dbReference>
<sequence length="297" mass="32233">MPRKQQTYPFWLGGVGGSLAAACTHPLDLTKVRLQTAKPKPGMPAPSMLWVIRTTISREGFRSLYTGLSASILRQMTYSLTRLGVYERIKETLSQNGKPSPATLLAGAMVAGGAGGIAGNPADILLVRMTSDSIKPIEQRYNYSNALTGLVSLVKDEGLKGLTRGLGANTTRAVLMNASQVGSYDYIKTTLLSRPVPIIDYQFRDNLLCHTAASCLAGTIATTVCAPADVLRSRLMSASSSQSSLEVLTRSLREEGPRFLFKGWTPAFIRLGPNTVLMFVFFEQLKKGWRTLFPVAP</sequence>
<name>A0A0C3NKW5_PHLG1</name>
<dbReference type="OrthoDB" id="448427at2759"/>
<feature type="repeat" description="Solcar" evidence="8">
    <location>
        <begin position="8"/>
        <end position="92"/>
    </location>
</feature>
<feature type="repeat" description="Solcar" evidence="8">
    <location>
        <begin position="99"/>
        <end position="190"/>
    </location>
</feature>
<evidence type="ECO:0000256" key="5">
    <source>
        <dbReference type="ARBA" id="ARBA00022737"/>
    </source>
</evidence>
<evidence type="ECO:0000256" key="2">
    <source>
        <dbReference type="ARBA" id="ARBA00006375"/>
    </source>
</evidence>
<keyword evidence="7 8" id="KW-0472">Membrane</keyword>
<dbReference type="SUPFAM" id="SSF103506">
    <property type="entry name" value="Mitochondrial carrier"/>
    <property type="match status" value="1"/>
</dbReference>
<dbReference type="Proteomes" id="UP000053257">
    <property type="component" value="Unassembled WGS sequence"/>
</dbReference>
<evidence type="ECO:0000256" key="1">
    <source>
        <dbReference type="ARBA" id="ARBA00004141"/>
    </source>
</evidence>
<dbReference type="GO" id="GO:0016020">
    <property type="term" value="C:membrane"/>
    <property type="evidence" value="ECO:0007669"/>
    <property type="project" value="UniProtKB-SubCell"/>
</dbReference>
<organism evidence="10 11">
    <name type="scientific">Phlebiopsis gigantea (strain 11061_1 CR5-6)</name>
    <name type="common">White-rot fungus</name>
    <name type="synonym">Peniophora gigantea</name>
    <dbReference type="NCBI Taxonomy" id="745531"/>
    <lineage>
        <taxon>Eukaryota</taxon>
        <taxon>Fungi</taxon>
        <taxon>Dikarya</taxon>
        <taxon>Basidiomycota</taxon>
        <taxon>Agaricomycotina</taxon>
        <taxon>Agaricomycetes</taxon>
        <taxon>Polyporales</taxon>
        <taxon>Phanerochaetaceae</taxon>
        <taxon>Phlebiopsis</taxon>
    </lineage>
</organism>
<protein>
    <recommendedName>
        <fullName evidence="12">Mitochondrial carrier</fullName>
    </recommendedName>
</protein>
<dbReference type="AlphaFoldDB" id="A0A0C3NKW5"/>
<dbReference type="InterPro" id="IPR050391">
    <property type="entry name" value="Mito_Metabolite_Transporter"/>
</dbReference>
<dbReference type="EMBL" id="KN840537">
    <property type="protein sequence ID" value="KIP05669.1"/>
    <property type="molecule type" value="Genomic_DNA"/>
</dbReference>
<comment type="similarity">
    <text evidence="2 9">Belongs to the mitochondrial carrier (TC 2.A.29) family.</text>
</comment>
<proteinExistence type="inferred from homology"/>
<evidence type="ECO:0000256" key="8">
    <source>
        <dbReference type="PROSITE-ProRule" id="PRU00282"/>
    </source>
</evidence>
<dbReference type="PROSITE" id="PS51257">
    <property type="entry name" value="PROKAR_LIPOPROTEIN"/>
    <property type="match status" value="1"/>
</dbReference>
<keyword evidence="11" id="KW-1185">Reference proteome</keyword>
<evidence type="ECO:0000256" key="3">
    <source>
        <dbReference type="ARBA" id="ARBA00022448"/>
    </source>
</evidence>
<evidence type="ECO:0000256" key="7">
    <source>
        <dbReference type="ARBA" id="ARBA00023136"/>
    </source>
</evidence>
<evidence type="ECO:0008006" key="12">
    <source>
        <dbReference type="Google" id="ProtNLM"/>
    </source>
</evidence>
<dbReference type="PROSITE" id="PS50920">
    <property type="entry name" value="SOLCAR"/>
    <property type="match status" value="3"/>
</dbReference>